<dbReference type="Proteomes" id="UP000743760">
    <property type="component" value="Unassembled WGS sequence"/>
</dbReference>
<reference evidence="1" key="2">
    <citation type="submission" date="2021-09" db="EMBL/GenBank/DDBJ databases">
        <authorList>
            <person name="Gilroy R."/>
        </authorList>
    </citation>
    <scope>NUCLEOTIDE SEQUENCE</scope>
    <source>
        <strain evidence="1">CHK139-4039</strain>
    </source>
</reference>
<feature type="non-terminal residue" evidence="1">
    <location>
        <position position="1"/>
    </location>
</feature>
<proteinExistence type="predicted"/>
<dbReference type="AlphaFoldDB" id="A0A9D2UM82"/>
<evidence type="ECO:0000313" key="1">
    <source>
        <dbReference type="EMBL" id="HJE77544.1"/>
    </source>
</evidence>
<dbReference type="EMBL" id="DYXR01000203">
    <property type="protein sequence ID" value="HJE77544.1"/>
    <property type="molecule type" value="Genomic_DNA"/>
</dbReference>
<name>A0A9D2UM82_BREEP</name>
<evidence type="ECO:0000313" key="2">
    <source>
        <dbReference type="Proteomes" id="UP000743760"/>
    </source>
</evidence>
<protein>
    <submittedName>
        <fullName evidence="1">Uncharacterized protein</fullName>
    </submittedName>
</protein>
<accession>A0A9D2UM82</accession>
<organism evidence="1 2">
    <name type="scientific">Brevibacterium epidermidis</name>
    <dbReference type="NCBI Taxonomy" id="1698"/>
    <lineage>
        <taxon>Bacteria</taxon>
        <taxon>Bacillati</taxon>
        <taxon>Actinomycetota</taxon>
        <taxon>Actinomycetes</taxon>
        <taxon>Micrococcales</taxon>
        <taxon>Brevibacteriaceae</taxon>
        <taxon>Brevibacterium</taxon>
    </lineage>
</organism>
<gene>
    <name evidence="1" type="ORF">K8V74_06315</name>
</gene>
<sequence length="131" mass="14247">NFGDGIDLTSPLGSVRMGTDKLRTLRLSSIRRFIEGLGAGVGDRVWLTFGDDRSFAVSLAPKLQPELTGFAGLYNHIGLDITEPELDSLLQQEANDADTSRADLLAPINEALGLSPDAPRRRTVSLLRQRT</sequence>
<reference evidence="1" key="1">
    <citation type="journal article" date="2021" name="PeerJ">
        <title>Extensive microbial diversity within the chicken gut microbiome revealed by metagenomics and culture.</title>
        <authorList>
            <person name="Gilroy R."/>
            <person name="Ravi A."/>
            <person name="Getino M."/>
            <person name="Pursley I."/>
            <person name="Horton D.L."/>
            <person name="Alikhan N.F."/>
            <person name="Baker D."/>
            <person name="Gharbi K."/>
            <person name="Hall N."/>
            <person name="Watson M."/>
            <person name="Adriaenssens E.M."/>
            <person name="Foster-Nyarko E."/>
            <person name="Jarju S."/>
            <person name="Secka A."/>
            <person name="Antonio M."/>
            <person name="Oren A."/>
            <person name="Chaudhuri R.R."/>
            <person name="La Ragione R."/>
            <person name="Hildebrand F."/>
            <person name="Pallen M.J."/>
        </authorList>
    </citation>
    <scope>NUCLEOTIDE SEQUENCE</scope>
    <source>
        <strain evidence="1">CHK139-4039</strain>
    </source>
</reference>
<comment type="caution">
    <text evidence="1">The sequence shown here is derived from an EMBL/GenBank/DDBJ whole genome shotgun (WGS) entry which is preliminary data.</text>
</comment>